<keyword evidence="3" id="KW-1185">Reference proteome</keyword>
<name>A0ABR2RAI9_9ROSI</name>
<dbReference type="Proteomes" id="UP001396334">
    <property type="component" value="Unassembled WGS sequence"/>
</dbReference>
<proteinExistence type="predicted"/>
<evidence type="ECO:0000313" key="2">
    <source>
        <dbReference type="EMBL" id="KAK9009963.1"/>
    </source>
</evidence>
<evidence type="ECO:0000313" key="3">
    <source>
        <dbReference type="Proteomes" id="UP001396334"/>
    </source>
</evidence>
<accession>A0ABR2RAI9</accession>
<keyword evidence="1" id="KW-0472">Membrane</keyword>
<feature type="transmembrane region" description="Helical" evidence="1">
    <location>
        <begin position="122"/>
        <end position="142"/>
    </location>
</feature>
<dbReference type="EMBL" id="JBBPBN010000024">
    <property type="protein sequence ID" value="KAK9009963.1"/>
    <property type="molecule type" value="Genomic_DNA"/>
</dbReference>
<keyword evidence="1" id="KW-1133">Transmembrane helix</keyword>
<protein>
    <submittedName>
        <fullName evidence="2">Uncharacterized protein</fullName>
    </submittedName>
</protein>
<organism evidence="2 3">
    <name type="scientific">Hibiscus sabdariffa</name>
    <name type="common">roselle</name>
    <dbReference type="NCBI Taxonomy" id="183260"/>
    <lineage>
        <taxon>Eukaryota</taxon>
        <taxon>Viridiplantae</taxon>
        <taxon>Streptophyta</taxon>
        <taxon>Embryophyta</taxon>
        <taxon>Tracheophyta</taxon>
        <taxon>Spermatophyta</taxon>
        <taxon>Magnoliopsida</taxon>
        <taxon>eudicotyledons</taxon>
        <taxon>Gunneridae</taxon>
        <taxon>Pentapetalae</taxon>
        <taxon>rosids</taxon>
        <taxon>malvids</taxon>
        <taxon>Malvales</taxon>
        <taxon>Malvaceae</taxon>
        <taxon>Malvoideae</taxon>
        <taxon>Hibiscus</taxon>
    </lineage>
</organism>
<gene>
    <name evidence="2" type="ORF">V6N11_036483</name>
</gene>
<reference evidence="2 3" key="1">
    <citation type="journal article" date="2024" name="G3 (Bethesda)">
        <title>Genome assembly of Hibiscus sabdariffa L. provides insights into metabolisms of medicinal natural products.</title>
        <authorList>
            <person name="Kim T."/>
        </authorList>
    </citation>
    <scope>NUCLEOTIDE SEQUENCE [LARGE SCALE GENOMIC DNA]</scope>
    <source>
        <strain evidence="2">TK-2024</strain>
        <tissue evidence="2">Old leaves</tissue>
    </source>
</reference>
<comment type="caution">
    <text evidence="2">The sequence shown here is derived from an EMBL/GenBank/DDBJ whole genome shotgun (WGS) entry which is preliminary data.</text>
</comment>
<sequence length="143" mass="16011">MDNSLYKSDSEHLGGQKRTRLNVEEVRFVVWFCFTDRVLPELSLLRGASRHLPWMLPFCKGSRICESFPLSVPVQLLSLIAVVEDFFGKNGYSCCSRMFRFCLQLSGPVLCVLVSSDKPWCVMPLSIAGSLSIIAALSIMVLC</sequence>
<evidence type="ECO:0000256" key="1">
    <source>
        <dbReference type="SAM" id="Phobius"/>
    </source>
</evidence>
<keyword evidence="1" id="KW-0812">Transmembrane</keyword>